<dbReference type="SMART" id="SM00220">
    <property type="entry name" value="S_TKc"/>
    <property type="match status" value="1"/>
</dbReference>
<dbReference type="AlphaFoldDB" id="A0A366EFB8"/>
<sequence length="336" mass="37506">MAMMNNTSKKPFNFPPGTVIRGKWYKQIYTIVKELGYGANGIVYLVQGSSGYQALKMSDSNVSITSEVNVLKSFSKVQGAPLGPKLLDVDDWEYRGQKIHFYVMEYIQGTDLLSFVQSKGFSWTGVLIAQLLTDLERIHKEGWVFGDLKPENLIVTGPPYRIRCIDVGGTTINGRAIKEFTEFFDRGYWVGGSRRAEPSYDLFSVGMILINLAYPGRFTKAGNGNMQQLKQAIGSKDQLKKFEGSILDALDGKFHSASDMRVSLLNGLSHSQPAQQPKSKPKVSKPVSTSAHTSSSATHSRYQNQRNKKSSHFLETVLVVMIVSLLYVLYIYGELM</sequence>
<dbReference type="GO" id="GO:0004674">
    <property type="term" value="F:protein serine/threonine kinase activity"/>
    <property type="evidence" value="ECO:0007669"/>
    <property type="project" value="TreeGrafter"/>
</dbReference>
<dbReference type="InterPro" id="IPR000719">
    <property type="entry name" value="Prot_kinase_dom"/>
</dbReference>
<keyword evidence="4" id="KW-0418">Kinase</keyword>
<accession>A0A366EFB8</accession>
<evidence type="ECO:0000313" key="5">
    <source>
        <dbReference type="Proteomes" id="UP000252118"/>
    </source>
</evidence>
<comment type="caution">
    <text evidence="4">The sequence shown here is derived from an EMBL/GenBank/DDBJ whole genome shotgun (WGS) entry which is preliminary data.</text>
</comment>
<dbReference type="SUPFAM" id="SSF56112">
    <property type="entry name" value="Protein kinase-like (PK-like)"/>
    <property type="match status" value="1"/>
</dbReference>
<keyword evidence="4" id="KW-0808">Transferase</keyword>
<reference evidence="4 5" key="1">
    <citation type="submission" date="2018-06" db="EMBL/GenBank/DDBJ databases">
        <title>Freshwater and sediment microbial communities from various areas in North America, analyzing microbe dynamics in response to fracking.</title>
        <authorList>
            <person name="Lamendella R."/>
        </authorList>
    </citation>
    <scope>NUCLEOTIDE SEQUENCE [LARGE SCALE GENOMIC DNA]</scope>
    <source>
        <strain evidence="4 5">97B</strain>
    </source>
</reference>
<feature type="transmembrane region" description="Helical" evidence="2">
    <location>
        <begin position="313"/>
        <end position="333"/>
    </location>
</feature>
<evidence type="ECO:0000256" key="1">
    <source>
        <dbReference type="SAM" id="MobiDB-lite"/>
    </source>
</evidence>
<dbReference type="EMBL" id="QNRJ01000022">
    <property type="protein sequence ID" value="RBP01018.1"/>
    <property type="molecule type" value="Genomic_DNA"/>
</dbReference>
<feature type="region of interest" description="Disordered" evidence="1">
    <location>
        <begin position="269"/>
        <end position="306"/>
    </location>
</feature>
<evidence type="ECO:0000259" key="3">
    <source>
        <dbReference type="PROSITE" id="PS50011"/>
    </source>
</evidence>
<keyword evidence="2" id="KW-1133">Transmembrane helix</keyword>
<gene>
    <name evidence="4" type="ORF">DET59_12244</name>
</gene>
<keyword evidence="2" id="KW-0812">Transmembrane</keyword>
<dbReference type="GO" id="GO:0005737">
    <property type="term" value="C:cytoplasm"/>
    <property type="evidence" value="ECO:0007669"/>
    <property type="project" value="TreeGrafter"/>
</dbReference>
<dbReference type="InterPro" id="IPR011009">
    <property type="entry name" value="Kinase-like_dom_sf"/>
</dbReference>
<dbReference type="Proteomes" id="UP000252118">
    <property type="component" value="Unassembled WGS sequence"/>
</dbReference>
<dbReference type="Gene3D" id="1.10.510.10">
    <property type="entry name" value="Transferase(Phosphotransferase) domain 1"/>
    <property type="match status" value="1"/>
</dbReference>
<dbReference type="PANTHER" id="PTHR44167">
    <property type="entry name" value="OVARIAN-SPECIFIC SERINE/THREONINE-PROTEIN KINASE LOK-RELATED"/>
    <property type="match status" value="1"/>
</dbReference>
<dbReference type="GO" id="GO:0005524">
    <property type="term" value="F:ATP binding"/>
    <property type="evidence" value="ECO:0007669"/>
    <property type="project" value="InterPro"/>
</dbReference>
<evidence type="ECO:0000256" key="2">
    <source>
        <dbReference type="SAM" id="Phobius"/>
    </source>
</evidence>
<dbReference type="Pfam" id="PF00069">
    <property type="entry name" value="Pkinase"/>
    <property type="match status" value="1"/>
</dbReference>
<protein>
    <submittedName>
        <fullName evidence="4">Serine/threonine-protein kinase</fullName>
    </submittedName>
</protein>
<proteinExistence type="predicted"/>
<dbReference type="PANTHER" id="PTHR44167:SF31">
    <property type="entry name" value="PROTEIN CBG02007"/>
    <property type="match status" value="1"/>
</dbReference>
<dbReference type="PROSITE" id="PS50011">
    <property type="entry name" value="PROTEIN_KINASE_DOM"/>
    <property type="match status" value="1"/>
</dbReference>
<feature type="compositionally biased region" description="Low complexity" evidence="1">
    <location>
        <begin position="271"/>
        <end position="300"/>
    </location>
</feature>
<name>A0A366EFB8_9BACI</name>
<keyword evidence="2" id="KW-0472">Membrane</keyword>
<evidence type="ECO:0000313" key="4">
    <source>
        <dbReference type="EMBL" id="RBP01018.1"/>
    </source>
</evidence>
<feature type="domain" description="Protein kinase" evidence="3">
    <location>
        <begin position="29"/>
        <end position="288"/>
    </location>
</feature>
<organism evidence="4 5">
    <name type="scientific">Rossellomorea aquimaris</name>
    <dbReference type="NCBI Taxonomy" id="189382"/>
    <lineage>
        <taxon>Bacteria</taxon>
        <taxon>Bacillati</taxon>
        <taxon>Bacillota</taxon>
        <taxon>Bacilli</taxon>
        <taxon>Bacillales</taxon>
        <taxon>Bacillaceae</taxon>
        <taxon>Rossellomorea</taxon>
    </lineage>
</organism>